<evidence type="ECO:0000313" key="1">
    <source>
        <dbReference type="EMBL" id="KAJ8875113.1"/>
    </source>
</evidence>
<sequence length="290" mass="34757">MNECANWQIFYRMVSPQKINVGNVNQEMLSQFYYRKIFLEHFDLKFGHPQVDSCCTCEELDMKIKSTFFNDTAKRVYVAEEMVHLRRAKKFYKKKSKIFQLWQTFFVYHEGIGCLISYAIPENKHFRKCRNAPHLFRWMWRSRYESYCAEIYKLIEQYFPVQGHSFLPKVKRCDRVHTLKEYVELIIISCLKNKFQVRWWSRYYKKCVTFVETSGRGIPRLQKVQLKISQFMHFSHSDDAVVALKFIDGILSDTFRIQSAEQIHLPSTSAYPEGCIPINKQTLEDIRKVK</sequence>
<proteinExistence type="predicted"/>
<comment type="caution">
    <text evidence="1">The sequence shown here is derived from an EMBL/GenBank/DDBJ whole genome shotgun (WGS) entry which is preliminary data.</text>
</comment>
<reference evidence="1 2" key="1">
    <citation type="submission" date="2023-02" db="EMBL/GenBank/DDBJ databases">
        <title>LHISI_Scaffold_Assembly.</title>
        <authorList>
            <person name="Stuart O.P."/>
            <person name="Cleave R."/>
            <person name="Magrath M.J.L."/>
            <person name="Mikheyev A.S."/>
        </authorList>
    </citation>
    <scope>NUCLEOTIDE SEQUENCE [LARGE SCALE GENOMIC DNA]</scope>
    <source>
        <strain evidence="1">Daus_M_001</strain>
        <tissue evidence="1">Leg muscle</tissue>
    </source>
</reference>
<dbReference type="Proteomes" id="UP001159363">
    <property type="component" value="Chromosome 8"/>
</dbReference>
<protein>
    <submittedName>
        <fullName evidence="1">Uncharacterized protein</fullName>
    </submittedName>
</protein>
<accession>A0ABQ9GSW5</accession>
<evidence type="ECO:0000313" key="2">
    <source>
        <dbReference type="Proteomes" id="UP001159363"/>
    </source>
</evidence>
<name>A0ABQ9GSW5_9NEOP</name>
<keyword evidence="2" id="KW-1185">Reference proteome</keyword>
<dbReference type="EMBL" id="JARBHB010000009">
    <property type="protein sequence ID" value="KAJ8875113.1"/>
    <property type="molecule type" value="Genomic_DNA"/>
</dbReference>
<gene>
    <name evidence="1" type="ORF">PR048_023006</name>
</gene>
<organism evidence="1 2">
    <name type="scientific">Dryococelus australis</name>
    <dbReference type="NCBI Taxonomy" id="614101"/>
    <lineage>
        <taxon>Eukaryota</taxon>
        <taxon>Metazoa</taxon>
        <taxon>Ecdysozoa</taxon>
        <taxon>Arthropoda</taxon>
        <taxon>Hexapoda</taxon>
        <taxon>Insecta</taxon>
        <taxon>Pterygota</taxon>
        <taxon>Neoptera</taxon>
        <taxon>Polyneoptera</taxon>
        <taxon>Phasmatodea</taxon>
        <taxon>Verophasmatodea</taxon>
        <taxon>Anareolatae</taxon>
        <taxon>Phasmatidae</taxon>
        <taxon>Eurycanthinae</taxon>
        <taxon>Dryococelus</taxon>
    </lineage>
</organism>